<evidence type="ECO:0000313" key="5">
    <source>
        <dbReference type="EMBL" id="UPV73824.1"/>
    </source>
</evidence>
<dbReference type="Pfam" id="PF07676">
    <property type="entry name" value="PD40"/>
    <property type="match status" value="2"/>
</dbReference>
<dbReference type="Gene3D" id="3.40.50.1820">
    <property type="entry name" value="alpha/beta hydrolase"/>
    <property type="match status" value="1"/>
</dbReference>
<dbReference type="Gene3D" id="2.120.10.30">
    <property type="entry name" value="TolB, C-terminal domain"/>
    <property type="match status" value="2"/>
</dbReference>
<dbReference type="GO" id="GO:0006508">
    <property type="term" value="P:proteolysis"/>
    <property type="evidence" value="ECO:0007669"/>
    <property type="project" value="InterPro"/>
</dbReference>
<dbReference type="SUPFAM" id="SSF53474">
    <property type="entry name" value="alpha/beta-Hydrolases"/>
    <property type="match status" value="1"/>
</dbReference>
<proteinExistence type="predicted"/>
<gene>
    <name evidence="5" type="ORF">M0R89_14920</name>
</gene>
<keyword evidence="2" id="KW-0720">Serine protease</keyword>
<dbReference type="PANTHER" id="PTHR42776:SF4">
    <property type="entry name" value="ACYLAMINO-ACID-RELEASING ENZYME"/>
    <property type="match status" value="1"/>
</dbReference>
<dbReference type="Proteomes" id="UP000830729">
    <property type="component" value="Chromosome"/>
</dbReference>
<protein>
    <submittedName>
        <fullName evidence="5">S9 family peptidase</fullName>
    </submittedName>
</protein>
<accession>A0A8U0HT20</accession>
<sequence length="727" mass="80867">MEPRQLELEDLYDLRRVRNPVVSPDGERVAFVVTEADEGEETHRKSLFVAPTDGSRDPHRLTRLPGAGSPKWSPDGSALAFVADRERDLDFRVGKSDDGDGVESASDEAGDDADETTDDADETGDDDADRTGEDRPQVWAFDLERGGDARQITDFEEGAKEFDWGPEGERLVVAARDPTEDQREYLENRREDDGPVETERLQHKFDGHGWLDDVTTYLFVVDRETREATRLDDAYGGGAMEPRTGLCPAWSPAESDGSRIAFLSNRTERPDDSGAMDVYTISPDGSDLRRLTDGDLFVSDVRWRPDGERLAISARDAENWYDSADVLVADPDEADWTSVSAALDRTLSRAGTPAWVDDDTLLAPFADAGRTRLVRLRVGGDPERVYDRQGEYRTVTGFDVAGGTVALALSSPDRPSEVYTLPTGAVNAGPADDDPVRRVSDLNADLRAEVETPTCERVRFENSDGEEIEAVAYLPADFDATDVADAEEAEEGEHDGLPLVVNVHGGPMAYDSPRFGFTETYWTGKGYAVLEVNYRGSSSYGQAFSEQIRGEWGPREADDIVSGAREMVERGVADPDRLFVTGFSQGGINSLYVITRTDEFAAAAPEHGIYDFHGLYGTADTQLWYENDLGLPWENPENYRDISTIQDVDEVETPTLVTAGEEDWRCPPWQAEQLYVRLKKRDVPSKLVVYPGEHHNIGDPDRAIHRLRTLTEWFERHDPAHPETDER</sequence>
<organism evidence="5 6">
    <name type="scientific">Halorussus limi</name>
    <dbReference type="NCBI Taxonomy" id="2938695"/>
    <lineage>
        <taxon>Archaea</taxon>
        <taxon>Methanobacteriati</taxon>
        <taxon>Methanobacteriota</taxon>
        <taxon>Stenosarchaea group</taxon>
        <taxon>Halobacteria</taxon>
        <taxon>Halobacteriales</taxon>
        <taxon>Haladaptataceae</taxon>
        <taxon>Halorussus</taxon>
    </lineage>
</organism>
<feature type="region of interest" description="Disordered" evidence="3">
    <location>
        <begin position="91"/>
        <end position="146"/>
    </location>
</feature>
<evidence type="ECO:0000313" key="6">
    <source>
        <dbReference type="Proteomes" id="UP000830729"/>
    </source>
</evidence>
<feature type="region of interest" description="Disordered" evidence="3">
    <location>
        <begin position="37"/>
        <end position="77"/>
    </location>
</feature>
<keyword evidence="1" id="KW-0378">Hydrolase</keyword>
<dbReference type="EMBL" id="CP096659">
    <property type="protein sequence ID" value="UPV73824.1"/>
    <property type="molecule type" value="Genomic_DNA"/>
</dbReference>
<dbReference type="InterPro" id="IPR001375">
    <property type="entry name" value="Peptidase_S9_cat"/>
</dbReference>
<evidence type="ECO:0000256" key="1">
    <source>
        <dbReference type="ARBA" id="ARBA00022801"/>
    </source>
</evidence>
<dbReference type="InterPro" id="IPR029058">
    <property type="entry name" value="AB_hydrolase_fold"/>
</dbReference>
<dbReference type="AlphaFoldDB" id="A0A8U0HT20"/>
<dbReference type="InterPro" id="IPR011659">
    <property type="entry name" value="WD40"/>
</dbReference>
<name>A0A8U0HT20_9EURY</name>
<dbReference type="GO" id="GO:0004252">
    <property type="term" value="F:serine-type endopeptidase activity"/>
    <property type="evidence" value="ECO:0007669"/>
    <property type="project" value="TreeGrafter"/>
</dbReference>
<dbReference type="Pfam" id="PF00326">
    <property type="entry name" value="Peptidase_S9"/>
    <property type="match status" value="1"/>
</dbReference>
<dbReference type="SUPFAM" id="SSF69322">
    <property type="entry name" value="Tricorn protease domain 2"/>
    <property type="match status" value="1"/>
</dbReference>
<evidence type="ECO:0000256" key="2">
    <source>
        <dbReference type="ARBA" id="ARBA00022825"/>
    </source>
</evidence>
<keyword evidence="2" id="KW-0645">Protease</keyword>
<evidence type="ECO:0000256" key="3">
    <source>
        <dbReference type="SAM" id="MobiDB-lite"/>
    </source>
</evidence>
<dbReference type="GeneID" id="72186517"/>
<evidence type="ECO:0000259" key="4">
    <source>
        <dbReference type="Pfam" id="PF00326"/>
    </source>
</evidence>
<feature type="compositionally biased region" description="Basic and acidic residues" evidence="3">
    <location>
        <begin position="129"/>
        <end position="146"/>
    </location>
</feature>
<reference evidence="5 6" key="1">
    <citation type="submission" date="2022-04" db="EMBL/GenBank/DDBJ databases">
        <title>Diverse halophilic archaea isolated from saline environments.</title>
        <authorList>
            <person name="Cui H.-L."/>
        </authorList>
    </citation>
    <scope>NUCLEOTIDE SEQUENCE [LARGE SCALE GENOMIC DNA]</scope>
    <source>
        <strain evidence="5 6">XZYJT49</strain>
    </source>
</reference>
<dbReference type="InterPro" id="IPR011042">
    <property type="entry name" value="6-blade_b-propeller_TolB-like"/>
</dbReference>
<dbReference type="PANTHER" id="PTHR42776">
    <property type="entry name" value="SERINE PEPTIDASE S9 FAMILY MEMBER"/>
    <property type="match status" value="1"/>
</dbReference>
<keyword evidence="6" id="KW-1185">Reference proteome</keyword>
<feature type="compositionally biased region" description="Acidic residues" evidence="3">
    <location>
        <begin position="99"/>
        <end position="128"/>
    </location>
</feature>
<dbReference type="RefSeq" id="WP_248649875.1">
    <property type="nucleotide sequence ID" value="NZ_CP096659.1"/>
</dbReference>
<dbReference type="KEGG" id="halx:M0R89_14920"/>
<feature type="domain" description="Peptidase S9 prolyl oligopeptidase catalytic" evidence="4">
    <location>
        <begin position="515"/>
        <end position="717"/>
    </location>
</feature>